<comment type="caution">
    <text evidence="1">The sequence shown here is derived from an EMBL/GenBank/DDBJ whole genome shotgun (WGS) entry which is preliminary data.</text>
</comment>
<dbReference type="AlphaFoldDB" id="A0A8J2HRC3"/>
<evidence type="ECO:0008006" key="3">
    <source>
        <dbReference type="Google" id="ProtNLM"/>
    </source>
</evidence>
<name>A0A8J2HRC3_9PLEO</name>
<gene>
    <name evidence="1" type="ORF">ALTATR162_LOCUS85</name>
</gene>
<dbReference type="OrthoDB" id="3690947at2759"/>
<evidence type="ECO:0000313" key="1">
    <source>
        <dbReference type="EMBL" id="CAG5137393.1"/>
    </source>
</evidence>
<protein>
    <recommendedName>
        <fullName evidence="3">Heterokaryon incompatibility domain-containing protein</fullName>
    </recommendedName>
</protein>
<evidence type="ECO:0000313" key="2">
    <source>
        <dbReference type="Proteomes" id="UP000676310"/>
    </source>
</evidence>
<proteinExistence type="predicted"/>
<organism evidence="1 2">
    <name type="scientific">Alternaria atra</name>
    <dbReference type="NCBI Taxonomy" id="119953"/>
    <lineage>
        <taxon>Eukaryota</taxon>
        <taxon>Fungi</taxon>
        <taxon>Dikarya</taxon>
        <taxon>Ascomycota</taxon>
        <taxon>Pezizomycotina</taxon>
        <taxon>Dothideomycetes</taxon>
        <taxon>Pleosporomycetidae</taxon>
        <taxon>Pleosporales</taxon>
        <taxon>Pleosporineae</taxon>
        <taxon>Pleosporaceae</taxon>
        <taxon>Alternaria</taxon>
        <taxon>Alternaria sect. Ulocladioides</taxon>
    </lineage>
</organism>
<keyword evidence="2" id="KW-1185">Reference proteome</keyword>
<reference evidence="1" key="1">
    <citation type="submission" date="2021-05" db="EMBL/GenBank/DDBJ databases">
        <authorList>
            <person name="Stam R."/>
        </authorList>
    </citation>
    <scope>NUCLEOTIDE SEQUENCE</scope>
    <source>
        <strain evidence="1">CS162</strain>
    </source>
</reference>
<accession>A0A8J2HRC3</accession>
<dbReference type="GeneID" id="67020616"/>
<dbReference type="Proteomes" id="UP000676310">
    <property type="component" value="Unassembled WGS sequence"/>
</dbReference>
<sequence length="236" mass="27215">MEPSVDTATDEEFTQSLQYISTDSWFTRTWILQERQCATSLKLLVSIDTTVHIPEDVREFMVGNDVCLDIYSLNEAMGLRIAIDPDYYWNKPDVKTAYDKMLTLLGSIRMPRPEEYSMPESVLTHRFFQFLKLMTLCDNLVTADRISIFANACGFPYHLLSNRLDRPDISYVTCMVVLMLANLFPSIEEGKQMIARDWNVVPSYNLFANTFDFMESFPRRYTPSPGSACQLSLEDT</sequence>
<dbReference type="EMBL" id="CAJRGZ010000009">
    <property type="protein sequence ID" value="CAG5137393.1"/>
    <property type="molecule type" value="Genomic_DNA"/>
</dbReference>
<dbReference type="RefSeq" id="XP_043163613.1">
    <property type="nucleotide sequence ID" value="XM_043307678.1"/>
</dbReference>